<evidence type="ECO:0000256" key="5">
    <source>
        <dbReference type="ARBA" id="ARBA00023242"/>
    </source>
</evidence>
<dbReference type="EMBL" id="AZHA01000011">
    <property type="protein sequence ID" value="OAA43972.1"/>
    <property type="molecule type" value="Genomic_DNA"/>
</dbReference>
<name>A0A167EI47_9HYPO</name>
<evidence type="ECO:0000313" key="8">
    <source>
        <dbReference type="Proteomes" id="UP000076863"/>
    </source>
</evidence>
<accession>A0A167EI47</accession>
<evidence type="ECO:0000256" key="1">
    <source>
        <dbReference type="ARBA" id="ARBA00004123"/>
    </source>
</evidence>
<keyword evidence="2" id="KW-0805">Transcription regulation</keyword>
<gene>
    <name evidence="7" type="ORF">BBO_04328</name>
</gene>
<sequence length="260" mass="29291">MSLLESSQRSNRRRPSSTGSSASTAAGDASSSPLTPDSHSHNPWPFRTRAGEHARAAIPSDEEERQRMSAARADRGSAERIELVPGFAVTFAEAAEYLQIYRKDYMPVFPFVIIEETTKPHELHHNAPALFWMIMAAVAQTTSEEVDAAVKTWLRHYVAETMIIKQEKTLELLQAILVHLIWGSFHFYIDAETPLFMNLAQNIVLDLKLDWPPDQGQVYKHSLLGAAWCHMNKSHLVRRRKAHTPAEIRAVLGLHYATSV</sequence>
<comment type="subcellular location">
    <subcellularLocation>
        <location evidence="1">Nucleus</location>
    </subcellularLocation>
</comment>
<keyword evidence="5" id="KW-0539">Nucleus</keyword>
<dbReference type="PANTHER" id="PTHR31845:SF10">
    <property type="entry name" value="ZN(II)2CYS6 TRANSCRIPTION FACTOR (EUROFUNG)"/>
    <property type="match status" value="1"/>
</dbReference>
<dbReference type="AlphaFoldDB" id="A0A167EI47"/>
<evidence type="ECO:0000256" key="2">
    <source>
        <dbReference type="ARBA" id="ARBA00023015"/>
    </source>
</evidence>
<dbReference type="Proteomes" id="UP000076863">
    <property type="component" value="Unassembled WGS sequence"/>
</dbReference>
<comment type="caution">
    <text evidence="7">The sequence shown here is derived from an EMBL/GenBank/DDBJ whole genome shotgun (WGS) entry which is preliminary data.</text>
</comment>
<dbReference type="GO" id="GO:0005634">
    <property type="term" value="C:nucleus"/>
    <property type="evidence" value="ECO:0007669"/>
    <property type="project" value="UniProtKB-SubCell"/>
</dbReference>
<feature type="compositionally biased region" description="Low complexity" evidence="6">
    <location>
        <begin position="16"/>
        <end position="32"/>
    </location>
</feature>
<dbReference type="GO" id="GO:0000976">
    <property type="term" value="F:transcription cis-regulatory region binding"/>
    <property type="evidence" value="ECO:0007669"/>
    <property type="project" value="TreeGrafter"/>
</dbReference>
<keyword evidence="3" id="KW-0238">DNA-binding</keyword>
<evidence type="ECO:0000256" key="6">
    <source>
        <dbReference type="SAM" id="MobiDB-lite"/>
    </source>
</evidence>
<organism evidence="7 8">
    <name type="scientific">Beauveria brongniartii RCEF 3172</name>
    <dbReference type="NCBI Taxonomy" id="1081107"/>
    <lineage>
        <taxon>Eukaryota</taxon>
        <taxon>Fungi</taxon>
        <taxon>Dikarya</taxon>
        <taxon>Ascomycota</taxon>
        <taxon>Pezizomycotina</taxon>
        <taxon>Sordariomycetes</taxon>
        <taxon>Hypocreomycetidae</taxon>
        <taxon>Hypocreales</taxon>
        <taxon>Cordycipitaceae</taxon>
        <taxon>Beauveria</taxon>
        <taxon>Beauveria brongniartii</taxon>
    </lineage>
</organism>
<keyword evidence="8" id="KW-1185">Reference proteome</keyword>
<evidence type="ECO:0000256" key="4">
    <source>
        <dbReference type="ARBA" id="ARBA00023163"/>
    </source>
</evidence>
<keyword evidence="4" id="KW-0804">Transcription</keyword>
<dbReference type="PANTHER" id="PTHR31845">
    <property type="entry name" value="FINGER DOMAIN PROTEIN, PUTATIVE-RELATED"/>
    <property type="match status" value="1"/>
</dbReference>
<dbReference type="InterPro" id="IPR051089">
    <property type="entry name" value="prtT"/>
</dbReference>
<protein>
    <submittedName>
        <fullName evidence="7">Fungal transcriptional regulatory protein</fullName>
    </submittedName>
</protein>
<feature type="region of interest" description="Disordered" evidence="6">
    <location>
        <begin position="1"/>
        <end position="75"/>
    </location>
</feature>
<proteinExistence type="predicted"/>
<evidence type="ECO:0000313" key="7">
    <source>
        <dbReference type="EMBL" id="OAA43972.1"/>
    </source>
</evidence>
<evidence type="ECO:0000256" key="3">
    <source>
        <dbReference type="ARBA" id="ARBA00023125"/>
    </source>
</evidence>
<dbReference type="OrthoDB" id="5217604at2759"/>
<reference evidence="7 8" key="1">
    <citation type="journal article" date="2016" name="Genome Biol. Evol.">
        <title>Divergent and convergent evolution of fungal pathogenicity.</title>
        <authorList>
            <person name="Shang Y."/>
            <person name="Xiao G."/>
            <person name="Zheng P."/>
            <person name="Cen K."/>
            <person name="Zhan S."/>
            <person name="Wang C."/>
        </authorList>
    </citation>
    <scope>NUCLEOTIDE SEQUENCE [LARGE SCALE GENOMIC DNA]</scope>
    <source>
        <strain evidence="7 8">RCEF 3172</strain>
    </source>
</reference>
<dbReference type="GO" id="GO:0000981">
    <property type="term" value="F:DNA-binding transcription factor activity, RNA polymerase II-specific"/>
    <property type="evidence" value="ECO:0007669"/>
    <property type="project" value="TreeGrafter"/>
</dbReference>
<feature type="compositionally biased region" description="Basic and acidic residues" evidence="6">
    <location>
        <begin position="64"/>
        <end position="75"/>
    </location>
</feature>